<gene>
    <name evidence="3" type="primary">LOC110796851</name>
</gene>
<sequence length="336" mass="38702">MDKRKRNSWEDYDVRSREYQEGLKKFVKLAFESACDGTIACPCSKCVRYHRHIEADVYDHLVINGPMRDFEKWFTDVDLGSTSTIVGVDATQEESRVAMDDVAQTLADAFGCHDELLNNVINAEGQVDPEIEIEQPDNENSNFDVDMFNKMLKDAEVELYPGCNQFCRLSFILHLYHIKTSFEWTDISLGVLLFFFLKVLPKGETVPDSLHEADTIIKGISLGYEKIHACPNDCMLFRKDKAKDDNCSVCGASRWKPSNEECKGGSSSTKAKKERKIPIKVLRYFPLKPRLQRLYMSSKTAEDMIWHDKDRKKENGVLRHPADTEAWQSFDRKYPE</sequence>
<dbReference type="RefSeq" id="XP_056697769.1">
    <property type="nucleotide sequence ID" value="XM_056841791.1"/>
</dbReference>
<protein>
    <recommendedName>
        <fullName evidence="1">Transposase-associated domain-containing protein</fullName>
    </recommendedName>
</protein>
<reference evidence="3" key="2">
    <citation type="submission" date="2025-08" db="UniProtKB">
        <authorList>
            <consortium name="RefSeq"/>
        </authorList>
    </citation>
    <scope>IDENTIFICATION</scope>
    <source>
        <tissue evidence="3">Leaf</tissue>
    </source>
</reference>
<dbReference type="Proteomes" id="UP000813463">
    <property type="component" value="Chromosome 4"/>
</dbReference>
<reference evidence="2" key="1">
    <citation type="journal article" date="2021" name="Nat. Commun.">
        <title>Genomic analyses provide insights into spinach domestication and the genetic basis of agronomic traits.</title>
        <authorList>
            <person name="Cai X."/>
            <person name="Sun X."/>
            <person name="Xu C."/>
            <person name="Sun H."/>
            <person name="Wang X."/>
            <person name="Ge C."/>
            <person name="Zhang Z."/>
            <person name="Wang Q."/>
            <person name="Fei Z."/>
            <person name="Jiao C."/>
            <person name="Wang Q."/>
        </authorList>
    </citation>
    <scope>NUCLEOTIDE SEQUENCE [LARGE SCALE GENOMIC DNA]</scope>
    <source>
        <strain evidence="2">cv. Varoflay</strain>
    </source>
</reference>
<dbReference type="InterPro" id="IPR029480">
    <property type="entry name" value="Transpos_assoc"/>
</dbReference>
<organism evidence="2 3">
    <name type="scientific">Spinacia oleracea</name>
    <name type="common">Spinach</name>
    <dbReference type="NCBI Taxonomy" id="3562"/>
    <lineage>
        <taxon>Eukaryota</taxon>
        <taxon>Viridiplantae</taxon>
        <taxon>Streptophyta</taxon>
        <taxon>Embryophyta</taxon>
        <taxon>Tracheophyta</taxon>
        <taxon>Spermatophyta</taxon>
        <taxon>Magnoliopsida</taxon>
        <taxon>eudicotyledons</taxon>
        <taxon>Gunneridae</taxon>
        <taxon>Pentapetalae</taxon>
        <taxon>Caryophyllales</taxon>
        <taxon>Chenopodiaceae</taxon>
        <taxon>Chenopodioideae</taxon>
        <taxon>Anserineae</taxon>
        <taxon>Spinacia</taxon>
    </lineage>
</organism>
<dbReference type="PANTHER" id="PTHR10775:SF185">
    <property type="entry name" value="OS08G0208400 PROTEIN"/>
    <property type="match status" value="1"/>
</dbReference>
<keyword evidence="2" id="KW-1185">Reference proteome</keyword>
<dbReference type="PANTHER" id="PTHR10775">
    <property type="entry name" value="OS08G0208400 PROTEIN"/>
    <property type="match status" value="1"/>
</dbReference>
<evidence type="ECO:0000313" key="3">
    <source>
        <dbReference type="RefSeq" id="XP_056697769.1"/>
    </source>
</evidence>
<dbReference type="Pfam" id="PF13963">
    <property type="entry name" value="Transpos_assoc"/>
    <property type="match status" value="1"/>
</dbReference>
<name>A0ABM3RQ66_SPIOL</name>
<evidence type="ECO:0000259" key="1">
    <source>
        <dbReference type="Pfam" id="PF13963"/>
    </source>
</evidence>
<dbReference type="GeneID" id="110796851"/>
<proteinExistence type="predicted"/>
<evidence type="ECO:0000313" key="2">
    <source>
        <dbReference type="Proteomes" id="UP000813463"/>
    </source>
</evidence>
<feature type="domain" description="Transposase-associated" evidence="1">
    <location>
        <begin position="11"/>
        <end position="74"/>
    </location>
</feature>
<accession>A0ABM3RQ66</accession>